<accession>A0A1E7Z6F0</accession>
<evidence type="ECO:0000256" key="2">
    <source>
        <dbReference type="ARBA" id="ARBA00023015"/>
    </source>
</evidence>
<evidence type="ECO:0000259" key="5">
    <source>
        <dbReference type="PROSITE" id="PS50931"/>
    </source>
</evidence>
<dbReference type="PANTHER" id="PTHR30537">
    <property type="entry name" value="HTH-TYPE TRANSCRIPTIONAL REGULATOR"/>
    <property type="match status" value="1"/>
</dbReference>
<evidence type="ECO:0000256" key="3">
    <source>
        <dbReference type="ARBA" id="ARBA00023125"/>
    </source>
</evidence>
<gene>
    <name evidence="6" type="ORF">BFC18_20310</name>
</gene>
<dbReference type="EMBL" id="MDHN01000041">
    <property type="protein sequence ID" value="OFC69080.1"/>
    <property type="molecule type" value="Genomic_DNA"/>
</dbReference>
<feature type="domain" description="HTH lysR-type" evidence="5">
    <location>
        <begin position="1"/>
        <end position="59"/>
    </location>
</feature>
<comment type="caution">
    <text evidence="6">The sequence shown here is derived from an EMBL/GenBank/DDBJ whole genome shotgun (WGS) entry which is preliminary data.</text>
</comment>
<dbReference type="PROSITE" id="PS50931">
    <property type="entry name" value="HTH_LYSR"/>
    <property type="match status" value="1"/>
</dbReference>
<reference evidence="6 7" key="1">
    <citation type="submission" date="2016-08" db="EMBL/GenBank/DDBJ databases">
        <authorList>
            <person name="Seilhamer J.J."/>
        </authorList>
    </citation>
    <scope>NUCLEOTIDE SEQUENCE [LARGE SCALE GENOMIC DNA]</scope>
    <source>
        <strain evidence="6 7">KCTC 42603</strain>
    </source>
</reference>
<dbReference type="Pfam" id="PF00126">
    <property type="entry name" value="HTH_1"/>
    <property type="match status" value="1"/>
</dbReference>
<dbReference type="CDD" id="cd08477">
    <property type="entry name" value="PBP2_CrgA_like_8"/>
    <property type="match status" value="1"/>
</dbReference>
<dbReference type="RefSeq" id="WP_070127248.1">
    <property type="nucleotide sequence ID" value="NZ_MDHN01000041.1"/>
</dbReference>
<dbReference type="SUPFAM" id="SSF46785">
    <property type="entry name" value="Winged helix' DNA-binding domain"/>
    <property type="match status" value="1"/>
</dbReference>
<dbReference type="InterPro" id="IPR058163">
    <property type="entry name" value="LysR-type_TF_proteobact-type"/>
</dbReference>
<dbReference type="InterPro" id="IPR005119">
    <property type="entry name" value="LysR_subst-bd"/>
</dbReference>
<proteinExistence type="inferred from homology"/>
<dbReference type="Gene3D" id="3.40.190.290">
    <property type="match status" value="1"/>
</dbReference>
<name>A0A1E7Z6F0_9ALTE</name>
<evidence type="ECO:0000256" key="4">
    <source>
        <dbReference type="ARBA" id="ARBA00023163"/>
    </source>
</evidence>
<evidence type="ECO:0000256" key="1">
    <source>
        <dbReference type="ARBA" id="ARBA00009437"/>
    </source>
</evidence>
<dbReference type="GO" id="GO:0003700">
    <property type="term" value="F:DNA-binding transcription factor activity"/>
    <property type="evidence" value="ECO:0007669"/>
    <property type="project" value="InterPro"/>
</dbReference>
<comment type="similarity">
    <text evidence="1">Belongs to the LysR transcriptional regulatory family.</text>
</comment>
<dbReference type="AlphaFoldDB" id="A0A1E7Z6F0"/>
<evidence type="ECO:0000313" key="6">
    <source>
        <dbReference type="EMBL" id="OFC69080.1"/>
    </source>
</evidence>
<keyword evidence="4" id="KW-0804">Transcription</keyword>
<dbReference type="FunFam" id="3.40.190.290:FF:000001">
    <property type="entry name" value="Transcriptional regulator, LysR family"/>
    <property type="match status" value="1"/>
</dbReference>
<keyword evidence="7" id="KW-1185">Reference proteome</keyword>
<evidence type="ECO:0000313" key="7">
    <source>
        <dbReference type="Proteomes" id="UP000175691"/>
    </source>
</evidence>
<dbReference type="Pfam" id="PF03466">
    <property type="entry name" value="LysR_substrate"/>
    <property type="match status" value="1"/>
</dbReference>
<protein>
    <submittedName>
        <fullName evidence="6">LysR family transcriptional regulator</fullName>
    </submittedName>
</protein>
<sequence length="295" mass="32805">MDRLTSIEIFVKAVESGSFTGAGELLNMSSQLVGKHVKALEQDLGVKLLNRTTRRQHLTDVGRNFYDRARNILAEMEAAKNLAHEVRAIPTGTLRVSASVSFGVNALAKVLPLYMKENPEVNVEMSLTNRTVDIIDEGFDIVFRVGELSDSGLIGRSLKPYKLVLCASPGYLKRYPAIRHPEDLRKHECLGFSFTELRSRWTFQSTNELITVPVTGKLMVDSGEVLLEAAKAGMGVMLQPSELVEREIASGALVEVLPDYPVPTRPMHLVYAPDKRMTPKMRSFIDFVMLHFGAS</sequence>
<dbReference type="SUPFAM" id="SSF53850">
    <property type="entry name" value="Periplasmic binding protein-like II"/>
    <property type="match status" value="1"/>
</dbReference>
<dbReference type="Proteomes" id="UP000175691">
    <property type="component" value="Unassembled WGS sequence"/>
</dbReference>
<dbReference type="PANTHER" id="PTHR30537:SF5">
    <property type="entry name" value="HTH-TYPE TRANSCRIPTIONAL ACTIVATOR TTDR-RELATED"/>
    <property type="match status" value="1"/>
</dbReference>
<organism evidence="6 7">
    <name type="scientific">Alteromonas confluentis</name>
    <dbReference type="NCBI Taxonomy" id="1656094"/>
    <lineage>
        <taxon>Bacteria</taxon>
        <taxon>Pseudomonadati</taxon>
        <taxon>Pseudomonadota</taxon>
        <taxon>Gammaproteobacteria</taxon>
        <taxon>Alteromonadales</taxon>
        <taxon>Alteromonadaceae</taxon>
        <taxon>Alteromonas/Salinimonas group</taxon>
        <taxon>Alteromonas</taxon>
    </lineage>
</organism>
<keyword evidence="3" id="KW-0238">DNA-binding</keyword>
<dbReference type="InterPro" id="IPR036390">
    <property type="entry name" value="WH_DNA-bd_sf"/>
</dbReference>
<dbReference type="Gene3D" id="1.10.10.10">
    <property type="entry name" value="Winged helix-like DNA-binding domain superfamily/Winged helix DNA-binding domain"/>
    <property type="match status" value="1"/>
</dbReference>
<dbReference type="OrthoDB" id="9786526at2"/>
<dbReference type="GO" id="GO:0003677">
    <property type="term" value="F:DNA binding"/>
    <property type="evidence" value="ECO:0007669"/>
    <property type="project" value="UniProtKB-KW"/>
</dbReference>
<dbReference type="FunFam" id="1.10.10.10:FF:000001">
    <property type="entry name" value="LysR family transcriptional regulator"/>
    <property type="match status" value="1"/>
</dbReference>
<dbReference type="InterPro" id="IPR000847">
    <property type="entry name" value="LysR_HTH_N"/>
</dbReference>
<dbReference type="InterPro" id="IPR036388">
    <property type="entry name" value="WH-like_DNA-bd_sf"/>
</dbReference>
<keyword evidence="2" id="KW-0805">Transcription regulation</keyword>
<dbReference type="STRING" id="1656094.BFC18_20310"/>